<keyword evidence="3" id="KW-0269">Exonuclease</keyword>
<keyword evidence="6" id="KW-1185">Reference proteome</keyword>
<keyword evidence="2" id="KW-0378">Hydrolase</keyword>
<dbReference type="EMBL" id="BQNB010012156">
    <property type="protein sequence ID" value="GJS99922.1"/>
    <property type="molecule type" value="Genomic_DNA"/>
</dbReference>
<evidence type="ECO:0000313" key="5">
    <source>
        <dbReference type="EMBL" id="GJS99922.1"/>
    </source>
</evidence>
<dbReference type="Proteomes" id="UP001151760">
    <property type="component" value="Unassembled WGS sequence"/>
</dbReference>
<dbReference type="PANTHER" id="PTHR30231:SF4">
    <property type="entry name" value="PROTEIN NEN2"/>
    <property type="match status" value="1"/>
</dbReference>
<dbReference type="Gene3D" id="3.30.420.10">
    <property type="entry name" value="Ribonuclease H-like superfamily/Ribonuclease H"/>
    <property type="match status" value="1"/>
</dbReference>
<dbReference type="InterPro" id="IPR012337">
    <property type="entry name" value="RNaseH-like_sf"/>
</dbReference>
<dbReference type="SMART" id="SM00479">
    <property type="entry name" value="EXOIII"/>
    <property type="match status" value="1"/>
</dbReference>
<comment type="caution">
    <text evidence="5">The sequence shown here is derived from an EMBL/GenBank/DDBJ whole genome shotgun (WGS) entry which is preliminary data.</text>
</comment>
<evidence type="ECO:0000256" key="1">
    <source>
        <dbReference type="ARBA" id="ARBA00022722"/>
    </source>
</evidence>
<reference evidence="5" key="2">
    <citation type="submission" date="2022-01" db="EMBL/GenBank/DDBJ databases">
        <authorList>
            <person name="Yamashiro T."/>
            <person name="Shiraishi A."/>
            <person name="Satake H."/>
            <person name="Nakayama K."/>
        </authorList>
    </citation>
    <scope>NUCLEOTIDE SEQUENCE</scope>
</reference>
<protein>
    <submittedName>
        <fullName evidence="5">NEN1-like protein</fullName>
    </submittedName>
</protein>
<sequence length="473" mass="53039">MSSGVDQPEIVFFDLETTIPTRNGQPYAILEFGSILVCPKKLTELESYETLVRPLDMSLITPRSVQVNGISAEDVAAKPMFSEIADKVYNILHGRVWAGHNILRFDCVRLMEAYAQINRPPPEPKGTIDTLVLLTQRYGRRAGDMKMASLAAYFGLGQQSHRSLGDVRMNFEVVKHCATVLFLESSQSDNLTENSRASLNATYGIRHNENANLNRTASNTSPISHNRNIENHIIPPNHIAQEKTMVPPEDKMETENLQSNEAMIAESSTTTLSDAFSNHSEFVEPDAVFMPLITVNVAPFFHGSPKLQILYRNIPMQIRCDGMRVRFGLSTQFVDHAGRPRLSFVVDVNSSNLCNILDACDNIAKRFVGSDSNSEWRPVVTRKPGFYNSPTIRLHIPTVTEDSSRWITEIYHKESSLSSSVQPLVSSRYEVAELDSLFRLGSLVDAYFSLDPYNYQQNAGIRLVAKKLIVHTN</sequence>
<dbReference type="InterPro" id="IPR036397">
    <property type="entry name" value="RNaseH_sf"/>
</dbReference>
<name>A0ABQ5AFD9_9ASTR</name>
<reference evidence="5" key="1">
    <citation type="journal article" date="2022" name="Int. J. Mol. Sci.">
        <title>Draft Genome of Tanacetum Coccineum: Genomic Comparison of Closely Related Tanacetum-Family Plants.</title>
        <authorList>
            <person name="Yamashiro T."/>
            <person name="Shiraishi A."/>
            <person name="Nakayama K."/>
            <person name="Satake H."/>
        </authorList>
    </citation>
    <scope>NUCLEOTIDE SEQUENCE</scope>
</reference>
<evidence type="ECO:0000256" key="2">
    <source>
        <dbReference type="ARBA" id="ARBA00022801"/>
    </source>
</evidence>
<keyword evidence="1" id="KW-0540">Nuclease</keyword>
<dbReference type="InterPro" id="IPR013520">
    <property type="entry name" value="Ribonucl_H"/>
</dbReference>
<dbReference type="CDD" id="cd06127">
    <property type="entry name" value="DEDDh"/>
    <property type="match status" value="1"/>
</dbReference>
<proteinExistence type="predicted"/>
<accession>A0ABQ5AFD9</accession>
<organism evidence="5 6">
    <name type="scientific">Tanacetum coccineum</name>
    <dbReference type="NCBI Taxonomy" id="301880"/>
    <lineage>
        <taxon>Eukaryota</taxon>
        <taxon>Viridiplantae</taxon>
        <taxon>Streptophyta</taxon>
        <taxon>Embryophyta</taxon>
        <taxon>Tracheophyta</taxon>
        <taxon>Spermatophyta</taxon>
        <taxon>Magnoliopsida</taxon>
        <taxon>eudicotyledons</taxon>
        <taxon>Gunneridae</taxon>
        <taxon>Pentapetalae</taxon>
        <taxon>asterids</taxon>
        <taxon>campanulids</taxon>
        <taxon>Asterales</taxon>
        <taxon>Asteraceae</taxon>
        <taxon>Asteroideae</taxon>
        <taxon>Anthemideae</taxon>
        <taxon>Anthemidinae</taxon>
        <taxon>Tanacetum</taxon>
    </lineage>
</organism>
<dbReference type="Pfam" id="PF00929">
    <property type="entry name" value="RNase_T"/>
    <property type="match status" value="1"/>
</dbReference>
<feature type="domain" description="Exonuclease" evidence="4">
    <location>
        <begin position="9"/>
        <end position="183"/>
    </location>
</feature>
<dbReference type="PANTHER" id="PTHR30231">
    <property type="entry name" value="DNA POLYMERASE III SUBUNIT EPSILON"/>
    <property type="match status" value="1"/>
</dbReference>
<evidence type="ECO:0000256" key="3">
    <source>
        <dbReference type="ARBA" id="ARBA00022839"/>
    </source>
</evidence>
<evidence type="ECO:0000259" key="4">
    <source>
        <dbReference type="SMART" id="SM00479"/>
    </source>
</evidence>
<gene>
    <name evidence="5" type="ORF">Tco_0821092</name>
</gene>
<dbReference type="SUPFAM" id="SSF53098">
    <property type="entry name" value="Ribonuclease H-like"/>
    <property type="match status" value="1"/>
</dbReference>
<evidence type="ECO:0000313" key="6">
    <source>
        <dbReference type="Proteomes" id="UP001151760"/>
    </source>
</evidence>